<dbReference type="Proteomes" id="UP000257032">
    <property type="component" value="Unassembled WGS sequence"/>
</dbReference>
<proteinExistence type="predicted"/>
<comment type="caution">
    <text evidence="2">The sequence shown here is derived from an EMBL/GenBank/DDBJ whole genome shotgun (WGS) entry which is preliminary data.</text>
</comment>
<organism evidence="2 3">
    <name type="scientific">Halobacillus trueperi</name>
    <dbReference type="NCBI Taxonomy" id="156205"/>
    <lineage>
        <taxon>Bacteria</taxon>
        <taxon>Bacillati</taxon>
        <taxon>Bacillota</taxon>
        <taxon>Bacilli</taxon>
        <taxon>Bacillales</taxon>
        <taxon>Bacillaceae</taxon>
        <taxon>Halobacillus</taxon>
    </lineage>
</organism>
<feature type="domain" description="IrrE N-terminal-like" evidence="1">
    <location>
        <begin position="56"/>
        <end position="148"/>
    </location>
</feature>
<dbReference type="EMBL" id="QTLC01000048">
    <property type="protein sequence ID" value="RDY70279.1"/>
    <property type="molecule type" value="Genomic_DNA"/>
</dbReference>
<name>A0A3D8VLH7_9BACI</name>
<dbReference type="AlphaFoldDB" id="A0A3D8VLH7"/>
<dbReference type="RefSeq" id="WP_115894456.1">
    <property type="nucleotide sequence ID" value="NZ_QTLC01000048.1"/>
</dbReference>
<dbReference type="Pfam" id="PF06114">
    <property type="entry name" value="Peptidase_M78"/>
    <property type="match status" value="1"/>
</dbReference>
<dbReference type="InterPro" id="IPR010359">
    <property type="entry name" value="IrrE_HExxH"/>
</dbReference>
<gene>
    <name evidence="2" type="ORF">DXT76_13465</name>
</gene>
<evidence type="ECO:0000259" key="1">
    <source>
        <dbReference type="Pfam" id="PF06114"/>
    </source>
</evidence>
<evidence type="ECO:0000313" key="3">
    <source>
        <dbReference type="Proteomes" id="UP000257032"/>
    </source>
</evidence>
<sequence>MKYMTTSLENWMNTELHALALTEPEHLDNLKGIADLYGILFKVHDKPSVSGMFLGVKIIKVDSRVSVRSQRQQFFHELGHVLFHYGDQQHLPRTFVEYQEFKARNFALHYAVPTFMLHELDFPKYRTQAIHLISETFQVTYSFAQERLRHYENQLTGAIFYEELYKTINNSSGVIEEEPSIDVYSDVPFSATPEFNDFVQELKSSGLTDDEIKSIIRKMKIKKVRESII</sequence>
<evidence type="ECO:0000313" key="2">
    <source>
        <dbReference type="EMBL" id="RDY70279.1"/>
    </source>
</evidence>
<protein>
    <submittedName>
        <fullName evidence="2">ImmA/IrrE family metallo-endopeptidase</fullName>
    </submittedName>
</protein>
<reference evidence="2 3" key="1">
    <citation type="submission" date="2018-08" db="EMBL/GenBank/DDBJ databases">
        <title>Genome sequence of strict halophilic Halobacillus trueperi SS1 isolated from Lunsu, a salty water body of North West Himalayas.</title>
        <authorList>
            <person name="Gupta S."/>
            <person name="Sharma P."/>
            <person name="Dev K."/>
            <person name="Baumler D."/>
            <person name="Sourirajan A."/>
        </authorList>
    </citation>
    <scope>NUCLEOTIDE SEQUENCE [LARGE SCALE GENOMIC DNA]</scope>
    <source>
        <strain evidence="2 3">SS1</strain>
    </source>
</reference>
<accession>A0A3D8VLH7</accession>